<dbReference type="SMART" id="SM00256">
    <property type="entry name" value="FBOX"/>
    <property type="match status" value="1"/>
</dbReference>
<feature type="domain" description="F-box" evidence="1">
    <location>
        <begin position="15"/>
        <end position="63"/>
    </location>
</feature>
<dbReference type="SUPFAM" id="SSF52047">
    <property type="entry name" value="RNI-like"/>
    <property type="match status" value="1"/>
</dbReference>
<dbReference type="GeneID" id="115727583"/>
<evidence type="ECO:0000313" key="2">
    <source>
        <dbReference type="Proteomes" id="UP000827889"/>
    </source>
</evidence>
<dbReference type="InterPro" id="IPR032675">
    <property type="entry name" value="LRR_dom_sf"/>
</dbReference>
<evidence type="ECO:0000313" key="3">
    <source>
        <dbReference type="RefSeq" id="XP_048131525.1"/>
    </source>
</evidence>
<dbReference type="PROSITE" id="PS50181">
    <property type="entry name" value="FBOX"/>
    <property type="match status" value="1"/>
</dbReference>
<sequence length="248" mass="28520">MPGTSKQTTGRKYDKDYISLLPDCLITHIFSFLPTRDVVKACVLSKSWRSVWTTISDLRFSVSSYDDDSFVDRVLTLYEWAKVKKFHLDIRAELIYPFQIDSWVRFANDHQVEELHLNHYIGHFSSSERISWSSLKSLSLQDVSLSDDVLQKILLGSPVLEYLNLKRCYGVKGIHSTSLKELVIVDNNGLRILTPQLLLLRVTGHSHYEAIRLVEAPPLLEAELDFYGPHESDFCLLKEMLCKLQNAT</sequence>
<name>A0ABM3H4I7_9MYRT</name>
<dbReference type="CDD" id="cd22160">
    <property type="entry name" value="F-box_AtFBL13-like"/>
    <property type="match status" value="1"/>
</dbReference>
<dbReference type="InterPro" id="IPR053197">
    <property type="entry name" value="F-box_SCFL_complex_component"/>
</dbReference>
<gene>
    <name evidence="3" type="primary">LOC115727583</name>
</gene>
<proteinExistence type="predicted"/>
<protein>
    <submittedName>
        <fullName evidence="3">F-box/LRR-repeat protein At5g02930</fullName>
    </submittedName>
</protein>
<dbReference type="Proteomes" id="UP000827889">
    <property type="component" value="Chromosome 3"/>
</dbReference>
<dbReference type="SUPFAM" id="SSF81383">
    <property type="entry name" value="F-box domain"/>
    <property type="match status" value="1"/>
</dbReference>
<dbReference type="Pfam" id="PF24758">
    <property type="entry name" value="LRR_At5g56370"/>
    <property type="match status" value="1"/>
</dbReference>
<dbReference type="PANTHER" id="PTHR34223">
    <property type="entry name" value="OS11G0201299 PROTEIN"/>
    <property type="match status" value="1"/>
</dbReference>
<reference evidence="3" key="1">
    <citation type="submission" date="2025-08" db="UniProtKB">
        <authorList>
            <consortium name="RefSeq"/>
        </authorList>
    </citation>
    <scope>IDENTIFICATION</scope>
    <source>
        <tissue evidence="3">Leaf</tissue>
    </source>
</reference>
<dbReference type="InterPro" id="IPR001810">
    <property type="entry name" value="F-box_dom"/>
</dbReference>
<organism evidence="2 3">
    <name type="scientific">Rhodamnia argentea</name>
    <dbReference type="NCBI Taxonomy" id="178133"/>
    <lineage>
        <taxon>Eukaryota</taxon>
        <taxon>Viridiplantae</taxon>
        <taxon>Streptophyta</taxon>
        <taxon>Embryophyta</taxon>
        <taxon>Tracheophyta</taxon>
        <taxon>Spermatophyta</taxon>
        <taxon>Magnoliopsida</taxon>
        <taxon>eudicotyledons</taxon>
        <taxon>Gunneridae</taxon>
        <taxon>Pentapetalae</taxon>
        <taxon>rosids</taxon>
        <taxon>malvids</taxon>
        <taxon>Myrtales</taxon>
        <taxon>Myrtaceae</taxon>
        <taxon>Myrtoideae</taxon>
        <taxon>Myrteae</taxon>
        <taxon>Australasian group</taxon>
        <taxon>Rhodamnia</taxon>
    </lineage>
</organism>
<dbReference type="InterPro" id="IPR036047">
    <property type="entry name" value="F-box-like_dom_sf"/>
</dbReference>
<accession>A0ABM3H4I7</accession>
<dbReference type="InterPro" id="IPR053781">
    <property type="entry name" value="F-box_AtFBL13-like"/>
</dbReference>
<dbReference type="RefSeq" id="XP_048131525.1">
    <property type="nucleotide sequence ID" value="XM_048275568.1"/>
</dbReference>
<evidence type="ECO:0000259" key="1">
    <source>
        <dbReference type="PROSITE" id="PS50181"/>
    </source>
</evidence>
<dbReference type="Gene3D" id="1.20.1280.50">
    <property type="match status" value="1"/>
</dbReference>
<dbReference type="Pfam" id="PF00646">
    <property type="entry name" value="F-box"/>
    <property type="match status" value="1"/>
</dbReference>
<dbReference type="Gene3D" id="3.80.10.10">
    <property type="entry name" value="Ribonuclease Inhibitor"/>
    <property type="match status" value="1"/>
</dbReference>
<dbReference type="PANTHER" id="PTHR34223:SF51">
    <property type="entry name" value="OS06G0556300 PROTEIN"/>
    <property type="match status" value="1"/>
</dbReference>
<dbReference type="InterPro" id="IPR055411">
    <property type="entry name" value="LRR_FXL15/At3g58940/PEG3-like"/>
</dbReference>
<keyword evidence="2" id="KW-1185">Reference proteome</keyword>